<evidence type="ECO:0000313" key="3">
    <source>
        <dbReference type="WBParaSite" id="NBR_0001162401-mRNA-1"/>
    </source>
</evidence>
<organism evidence="3">
    <name type="scientific">Nippostrongylus brasiliensis</name>
    <name type="common">Rat hookworm</name>
    <dbReference type="NCBI Taxonomy" id="27835"/>
    <lineage>
        <taxon>Eukaryota</taxon>
        <taxon>Metazoa</taxon>
        <taxon>Ecdysozoa</taxon>
        <taxon>Nematoda</taxon>
        <taxon>Chromadorea</taxon>
        <taxon>Rhabditida</taxon>
        <taxon>Rhabditina</taxon>
        <taxon>Rhabditomorpha</taxon>
        <taxon>Strongyloidea</taxon>
        <taxon>Heligmosomidae</taxon>
        <taxon>Nippostrongylus</taxon>
    </lineage>
</organism>
<proteinExistence type="predicted"/>
<protein>
    <submittedName>
        <fullName evidence="3">DUF5641 domain-containing protein</fullName>
    </submittedName>
</protein>
<dbReference type="OMA" id="LCWISSH"/>
<gene>
    <name evidence="1" type="ORF">NBR_LOCUS11625</name>
</gene>
<reference evidence="1 2" key="2">
    <citation type="submission" date="2018-11" db="EMBL/GenBank/DDBJ databases">
        <authorList>
            <consortium name="Pathogen Informatics"/>
        </authorList>
    </citation>
    <scope>NUCLEOTIDE SEQUENCE [LARGE SCALE GENOMIC DNA]</scope>
</reference>
<evidence type="ECO:0000313" key="1">
    <source>
        <dbReference type="EMBL" id="VDL75214.1"/>
    </source>
</evidence>
<dbReference type="PANTHER" id="PTHR22955:SF77">
    <property type="entry name" value="ASPARTIC PUTATIVE DOMAIN-CONTAINING PROTEIN-RELATED"/>
    <property type="match status" value="1"/>
</dbReference>
<dbReference type="STRING" id="27835.A0A0N4Y6C2"/>
<accession>A0A0N4Y6C2</accession>
<dbReference type="PANTHER" id="PTHR22955">
    <property type="entry name" value="RETROTRANSPOSON"/>
    <property type="match status" value="1"/>
</dbReference>
<dbReference type="EMBL" id="UYSL01020564">
    <property type="protein sequence ID" value="VDL75214.1"/>
    <property type="molecule type" value="Genomic_DNA"/>
</dbReference>
<reference evidence="3" key="1">
    <citation type="submission" date="2017-02" db="UniProtKB">
        <authorList>
            <consortium name="WormBaseParasite"/>
        </authorList>
    </citation>
    <scope>IDENTIFICATION</scope>
</reference>
<dbReference type="WBParaSite" id="NBR_0001162401-mRNA-1">
    <property type="protein sequence ID" value="NBR_0001162401-mRNA-1"/>
    <property type="gene ID" value="NBR_0001162401"/>
</dbReference>
<dbReference type="InterPro" id="IPR008042">
    <property type="entry name" value="Retrotrans_Pao"/>
</dbReference>
<evidence type="ECO:0000313" key="2">
    <source>
        <dbReference type="Proteomes" id="UP000271162"/>
    </source>
</evidence>
<dbReference type="AlphaFoldDB" id="A0A0N4Y6C2"/>
<dbReference type="Pfam" id="PF05380">
    <property type="entry name" value="Peptidase_A17"/>
    <property type="match status" value="1"/>
</dbReference>
<sequence>MNPVTLIGKLFIQKLWTQDLAWDEVLSGSLLEEWNSIIQTWTRSSIKLPRVIISNSDSDPNYEIHVFVEASEAAYSAVFYFTELKGNRRIRALLLTSKSRLAPKKPSMTIPKLELCGLLFGTNLIQYLKKQLNMPIVHYYLWSDSKVAIAWTKNNKDFPVFVRNRVTITNRKTENVKVLCVPEQMNPADIANRGCSIEQLMADKLW</sequence>
<name>A0A0N4Y6C2_NIPBR</name>
<keyword evidence="2" id="KW-1185">Reference proteome</keyword>
<dbReference type="Proteomes" id="UP000271162">
    <property type="component" value="Unassembled WGS sequence"/>
</dbReference>